<dbReference type="Gramene" id="QL93p2012_0022:mrna">
    <property type="protein sequence ID" value="QL93p2012_0022:mrna"/>
    <property type="gene ID" value="QL93p2012_0022"/>
</dbReference>
<evidence type="ECO:0000313" key="1">
    <source>
        <dbReference type="EnsemblPlants" id="QL93p2012_0022:mrna"/>
    </source>
</evidence>
<sequence>MKELGTCAPYSLPTILENGVLKLLSLLQSPKKGISSVLDAALVQPDISGVYLFSGKGRTINSSALSHNSKLAHEPWTTSYNLFMQS</sequence>
<accession>A0A7N2N7F2</accession>
<dbReference type="EnsemblPlants" id="QL93p2012_0022:mrna">
    <property type="protein sequence ID" value="QL93p2012_0022:mrna"/>
    <property type="gene ID" value="QL93p2012_0022"/>
</dbReference>
<evidence type="ECO:0000313" key="2">
    <source>
        <dbReference type="Proteomes" id="UP000594261"/>
    </source>
</evidence>
<proteinExistence type="predicted"/>
<protein>
    <submittedName>
        <fullName evidence="1">Uncharacterized protein</fullName>
    </submittedName>
</protein>
<dbReference type="OMA" id="KLAHEPW"/>
<keyword evidence="2" id="KW-1185">Reference proteome</keyword>
<dbReference type="Proteomes" id="UP000594261">
    <property type="component" value="Unassembled WGS sequence"/>
</dbReference>
<reference evidence="1" key="1">
    <citation type="submission" date="2021-01" db="UniProtKB">
        <authorList>
            <consortium name="EnsemblPlants"/>
        </authorList>
    </citation>
    <scope>IDENTIFICATION</scope>
</reference>
<dbReference type="AlphaFoldDB" id="A0A7N2N7F2"/>
<name>A0A7N2N7F2_QUELO</name>
<organism evidence="1 2">
    <name type="scientific">Quercus lobata</name>
    <name type="common">Valley oak</name>
    <dbReference type="NCBI Taxonomy" id="97700"/>
    <lineage>
        <taxon>Eukaryota</taxon>
        <taxon>Viridiplantae</taxon>
        <taxon>Streptophyta</taxon>
        <taxon>Embryophyta</taxon>
        <taxon>Tracheophyta</taxon>
        <taxon>Spermatophyta</taxon>
        <taxon>Magnoliopsida</taxon>
        <taxon>eudicotyledons</taxon>
        <taxon>Gunneridae</taxon>
        <taxon>Pentapetalae</taxon>
        <taxon>rosids</taxon>
        <taxon>fabids</taxon>
        <taxon>Fagales</taxon>
        <taxon>Fagaceae</taxon>
        <taxon>Quercus</taxon>
    </lineage>
</organism>
<dbReference type="InParanoid" id="A0A7N2N7F2"/>